<sequence length="172" mass="19647">MKGKHQGVQKRLLEINSRAFYTPCGCHSLNLALCDMANTCAKDRDFFGVIQRIYKIFAYNVKGLTLKSLSSTRWESRVDNVKAIRFQMLDIREALLQIADVDNDSKIKSEAKSLATNELGDFEFLIVIIIWYDILSAVNIVSKFLQSKDMLIDVAIENIIGLIFFFLDLSRN</sequence>
<dbReference type="SUPFAM" id="SSF53098">
    <property type="entry name" value="Ribonuclease H-like"/>
    <property type="match status" value="1"/>
</dbReference>
<dbReference type="AlphaFoldDB" id="A0AAF0WW92"/>
<protein>
    <recommendedName>
        <fullName evidence="4">DUF4371 domain-containing protein</fullName>
    </recommendedName>
</protein>
<evidence type="ECO:0000313" key="3">
    <source>
        <dbReference type="Proteomes" id="UP000077755"/>
    </source>
</evidence>
<dbReference type="Proteomes" id="UP000077755">
    <property type="component" value="Chromosome 4"/>
</dbReference>
<keyword evidence="1" id="KW-1133">Transmembrane helix</keyword>
<evidence type="ECO:0000256" key="1">
    <source>
        <dbReference type="SAM" id="Phobius"/>
    </source>
</evidence>
<dbReference type="PANTHER" id="PTHR45749:SF35">
    <property type="entry name" value="AC-LIKE TRANSPOSASE-RELATED"/>
    <property type="match status" value="1"/>
</dbReference>
<reference evidence="2" key="2">
    <citation type="submission" date="2022-03" db="EMBL/GenBank/DDBJ databases">
        <title>Draft title - Genomic analysis of global carrot germplasm unveils the trajectory of domestication and the origin of high carotenoid orange carrot.</title>
        <authorList>
            <person name="Iorizzo M."/>
            <person name="Ellison S."/>
            <person name="Senalik D."/>
            <person name="Macko-Podgorni A."/>
            <person name="Grzebelus D."/>
            <person name="Bostan H."/>
            <person name="Rolling W."/>
            <person name="Curaba J."/>
            <person name="Simon P."/>
        </authorList>
    </citation>
    <scope>NUCLEOTIDE SEQUENCE</scope>
    <source>
        <tissue evidence="2">Leaf</tissue>
    </source>
</reference>
<evidence type="ECO:0000313" key="2">
    <source>
        <dbReference type="EMBL" id="WOG95350.1"/>
    </source>
</evidence>
<feature type="transmembrane region" description="Helical" evidence="1">
    <location>
        <begin position="150"/>
        <end position="169"/>
    </location>
</feature>
<dbReference type="InterPro" id="IPR012337">
    <property type="entry name" value="RNaseH-like_sf"/>
</dbReference>
<proteinExistence type="predicted"/>
<keyword evidence="3" id="KW-1185">Reference proteome</keyword>
<organism evidence="2 3">
    <name type="scientific">Daucus carota subsp. sativus</name>
    <name type="common">Carrot</name>
    <dbReference type="NCBI Taxonomy" id="79200"/>
    <lineage>
        <taxon>Eukaryota</taxon>
        <taxon>Viridiplantae</taxon>
        <taxon>Streptophyta</taxon>
        <taxon>Embryophyta</taxon>
        <taxon>Tracheophyta</taxon>
        <taxon>Spermatophyta</taxon>
        <taxon>Magnoliopsida</taxon>
        <taxon>eudicotyledons</taxon>
        <taxon>Gunneridae</taxon>
        <taxon>Pentapetalae</taxon>
        <taxon>asterids</taxon>
        <taxon>campanulids</taxon>
        <taxon>Apiales</taxon>
        <taxon>Apiaceae</taxon>
        <taxon>Apioideae</taxon>
        <taxon>Scandiceae</taxon>
        <taxon>Daucinae</taxon>
        <taxon>Daucus</taxon>
        <taxon>Daucus sect. Daucus</taxon>
    </lineage>
</organism>
<accession>A0AAF0WW92</accession>
<feature type="transmembrane region" description="Helical" evidence="1">
    <location>
        <begin position="122"/>
        <end position="144"/>
    </location>
</feature>
<gene>
    <name evidence="2" type="ORF">DCAR_0414665</name>
</gene>
<name>A0AAF0WW92_DAUCS</name>
<dbReference type="EMBL" id="CP093346">
    <property type="protein sequence ID" value="WOG95350.1"/>
    <property type="molecule type" value="Genomic_DNA"/>
</dbReference>
<reference evidence="2" key="1">
    <citation type="journal article" date="2016" name="Nat. Genet.">
        <title>A high-quality carrot genome assembly provides new insights into carotenoid accumulation and asterid genome evolution.</title>
        <authorList>
            <person name="Iorizzo M."/>
            <person name="Ellison S."/>
            <person name="Senalik D."/>
            <person name="Zeng P."/>
            <person name="Satapoomin P."/>
            <person name="Huang J."/>
            <person name="Bowman M."/>
            <person name="Iovene M."/>
            <person name="Sanseverino W."/>
            <person name="Cavagnaro P."/>
            <person name="Yildiz M."/>
            <person name="Macko-Podgorni A."/>
            <person name="Moranska E."/>
            <person name="Grzebelus E."/>
            <person name="Grzebelus D."/>
            <person name="Ashrafi H."/>
            <person name="Zheng Z."/>
            <person name="Cheng S."/>
            <person name="Spooner D."/>
            <person name="Van Deynze A."/>
            <person name="Simon P."/>
        </authorList>
    </citation>
    <scope>NUCLEOTIDE SEQUENCE</scope>
    <source>
        <tissue evidence="2">Leaf</tissue>
    </source>
</reference>
<keyword evidence="1" id="KW-0812">Transmembrane</keyword>
<dbReference type="PANTHER" id="PTHR45749">
    <property type="match status" value="1"/>
</dbReference>
<evidence type="ECO:0008006" key="4">
    <source>
        <dbReference type="Google" id="ProtNLM"/>
    </source>
</evidence>
<keyword evidence="1" id="KW-0472">Membrane</keyword>